<feature type="transmembrane region" description="Helical" evidence="2">
    <location>
        <begin position="136"/>
        <end position="163"/>
    </location>
</feature>
<feature type="transmembrane region" description="Helical" evidence="2">
    <location>
        <begin position="38"/>
        <end position="56"/>
    </location>
</feature>
<feature type="compositionally biased region" description="Basic and acidic residues" evidence="1">
    <location>
        <begin position="13"/>
        <end position="23"/>
    </location>
</feature>
<evidence type="ECO:0000256" key="1">
    <source>
        <dbReference type="SAM" id="MobiDB-lite"/>
    </source>
</evidence>
<dbReference type="EMBL" id="LFZO01000009">
    <property type="protein sequence ID" value="KXT18248.1"/>
    <property type="molecule type" value="Genomic_DNA"/>
</dbReference>
<keyword evidence="4" id="KW-1185">Reference proteome</keyword>
<feature type="region of interest" description="Disordered" evidence="1">
    <location>
        <begin position="1"/>
        <end position="28"/>
    </location>
</feature>
<protein>
    <submittedName>
        <fullName evidence="3">Uncharacterized protein</fullName>
    </submittedName>
</protein>
<feature type="transmembrane region" description="Helical" evidence="2">
    <location>
        <begin position="99"/>
        <end position="124"/>
    </location>
</feature>
<accession>A0A139IU14</accession>
<proteinExistence type="predicted"/>
<dbReference type="Proteomes" id="UP000073492">
    <property type="component" value="Unassembled WGS sequence"/>
</dbReference>
<evidence type="ECO:0000256" key="2">
    <source>
        <dbReference type="SAM" id="Phobius"/>
    </source>
</evidence>
<gene>
    <name evidence="3" type="ORF">AC579_2870</name>
</gene>
<evidence type="ECO:0000313" key="3">
    <source>
        <dbReference type="EMBL" id="KXT18248.1"/>
    </source>
</evidence>
<organism evidence="3 4">
    <name type="scientific">Pseudocercospora musae</name>
    <dbReference type="NCBI Taxonomy" id="113226"/>
    <lineage>
        <taxon>Eukaryota</taxon>
        <taxon>Fungi</taxon>
        <taxon>Dikarya</taxon>
        <taxon>Ascomycota</taxon>
        <taxon>Pezizomycotina</taxon>
        <taxon>Dothideomycetes</taxon>
        <taxon>Dothideomycetidae</taxon>
        <taxon>Mycosphaerellales</taxon>
        <taxon>Mycosphaerellaceae</taxon>
        <taxon>Pseudocercospora</taxon>
    </lineage>
</organism>
<keyword evidence="2" id="KW-0472">Membrane</keyword>
<comment type="caution">
    <text evidence="3">The sequence shown here is derived from an EMBL/GenBank/DDBJ whole genome shotgun (WGS) entry which is preliminary data.</text>
</comment>
<evidence type="ECO:0000313" key="4">
    <source>
        <dbReference type="Proteomes" id="UP000073492"/>
    </source>
</evidence>
<dbReference type="AlphaFoldDB" id="A0A139IU14"/>
<reference evidence="3 4" key="1">
    <citation type="submission" date="2015-07" db="EMBL/GenBank/DDBJ databases">
        <title>Comparative genomics of the Sigatoka disease complex on banana suggests a link between parallel evolutionary changes in Pseudocercospora fijiensis and Pseudocercospora eumusae and increased virulence on the banana host.</title>
        <authorList>
            <person name="Chang T.-C."/>
            <person name="Salvucci A."/>
            <person name="Crous P.W."/>
            <person name="Stergiopoulos I."/>
        </authorList>
    </citation>
    <scope>NUCLEOTIDE SEQUENCE [LARGE SCALE GENOMIC DNA]</scope>
    <source>
        <strain evidence="3 4">CBS 116634</strain>
    </source>
</reference>
<sequence>MGDNSLTSSPGGGDEKSSKEIRFEGGAPGPRWRKLPSWLPLIPLGLCTSFGVSGYSPATMQIEKHYGVSQEIGVLKRRLQEDGGNIPEARLRMSKIAAIVHPISLFWFSTCTGYCTFGMLILYLDSDDLSVYGRCLQAILGICSCWTWSYLEFGWSWPSIFWLSNVRERRILTGRAETSVPGVSDGADSIRAR</sequence>
<name>A0A139IU14_9PEZI</name>
<keyword evidence="2" id="KW-1133">Transmembrane helix</keyword>
<keyword evidence="2" id="KW-0812">Transmembrane</keyword>